<gene>
    <name evidence="2" type="ORF">MGAL_10B074622</name>
</gene>
<evidence type="ECO:0000313" key="3">
    <source>
        <dbReference type="Proteomes" id="UP000596742"/>
    </source>
</evidence>
<dbReference type="PANTHER" id="PTHR47027:SF26">
    <property type="entry name" value="REVERSE TRANSCRIPTASE DOMAIN-CONTAINING PROTEIN"/>
    <property type="match status" value="1"/>
</dbReference>
<dbReference type="InterPro" id="IPR043502">
    <property type="entry name" value="DNA/RNA_pol_sf"/>
</dbReference>
<reference evidence="2" key="1">
    <citation type="submission" date="2018-11" db="EMBL/GenBank/DDBJ databases">
        <authorList>
            <person name="Alioto T."/>
            <person name="Alioto T."/>
        </authorList>
    </citation>
    <scope>NUCLEOTIDE SEQUENCE</scope>
</reference>
<organism evidence="2 3">
    <name type="scientific">Mytilus galloprovincialis</name>
    <name type="common">Mediterranean mussel</name>
    <dbReference type="NCBI Taxonomy" id="29158"/>
    <lineage>
        <taxon>Eukaryota</taxon>
        <taxon>Metazoa</taxon>
        <taxon>Spiralia</taxon>
        <taxon>Lophotrochozoa</taxon>
        <taxon>Mollusca</taxon>
        <taxon>Bivalvia</taxon>
        <taxon>Autobranchia</taxon>
        <taxon>Pteriomorphia</taxon>
        <taxon>Mytilida</taxon>
        <taxon>Mytiloidea</taxon>
        <taxon>Mytilidae</taxon>
        <taxon>Mytilinae</taxon>
        <taxon>Mytilus</taxon>
    </lineage>
</organism>
<dbReference type="Proteomes" id="UP000596742">
    <property type="component" value="Unassembled WGS sequence"/>
</dbReference>
<dbReference type="EMBL" id="UYJE01005913">
    <property type="protein sequence ID" value="VDI41607.1"/>
    <property type="molecule type" value="Genomic_DNA"/>
</dbReference>
<name>A0A8B6F095_MYTGA</name>
<protein>
    <recommendedName>
        <fullName evidence="1">Reverse transcriptase domain-containing protein</fullName>
    </recommendedName>
</protein>
<sequence length="143" mass="16150">MLLYADDLVILSNTETELQTLLDALDLWCTDNKMTINDNKSNIVHFRPNSFPRSQTIFHCGNHILQTVERYTYLGLVFTEHLDYNVMAKYVAAAASRALGLVISKYKGLGGLPFGTFTKLYDSMVWSTISYGAQYGEISHSRV</sequence>
<keyword evidence="3" id="KW-1185">Reference proteome</keyword>
<dbReference type="SUPFAM" id="SSF56672">
    <property type="entry name" value="DNA/RNA polymerases"/>
    <property type="match status" value="1"/>
</dbReference>
<dbReference type="InterPro" id="IPR000477">
    <property type="entry name" value="RT_dom"/>
</dbReference>
<evidence type="ECO:0000313" key="2">
    <source>
        <dbReference type="EMBL" id="VDI41607.1"/>
    </source>
</evidence>
<dbReference type="OrthoDB" id="6149256at2759"/>
<proteinExistence type="predicted"/>
<evidence type="ECO:0000259" key="1">
    <source>
        <dbReference type="PROSITE" id="PS50878"/>
    </source>
</evidence>
<dbReference type="Pfam" id="PF00078">
    <property type="entry name" value="RVT_1"/>
    <property type="match status" value="1"/>
</dbReference>
<dbReference type="AlphaFoldDB" id="A0A8B6F095"/>
<feature type="domain" description="Reverse transcriptase" evidence="1">
    <location>
        <begin position="1"/>
        <end position="78"/>
    </location>
</feature>
<comment type="caution">
    <text evidence="2">The sequence shown here is derived from an EMBL/GenBank/DDBJ whole genome shotgun (WGS) entry which is preliminary data.</text>
</comment>
<dbReference type="PROSITE" id="PS50878">
    <property type="entry name" value="RT_POL"/>
    <property type="match status" value="1"/>
</dbReference>
<dbReference type="PANTHER" id="PTHR47027">
    <property type="entry name" value="REVERSE TRANSCRIPTASE DOMAIN-CONTAINING PROTEIN"/>
    <property type="match status" value="1"/>
</dbReference>
<accession>A0A8B6F095</accession>